<dbReference type="InterPro" id="IPR005474">
    <property type="entry name" value="Transketolase_N"/>
</dbReference>
<evidence type="ECO:0000259" key="4">
    <source>
        <dbReference type="Pfam" id="PF00456"/>
    </source>
</evidence>
<dbReference type="Proteomes" id="UP000198975">
    <property type="component" value="Unassembled WGS sequence"/>
</dbReference>
<evidence type="ECO:0000256" key="3">
    <source>
        <dbReference type="ARBA" id="ARBA00023052"/>
    </source>
</evidence>
<proteinExistence type="inferred from homology"/>
<evidence type="ECO:0000313" key="5">
    <source>
        <dbReference type="EMBL" id="SCC04759.1"/>
    </source>
</evidence>
<accession>A0A1C4BD30</accession>
<dbReference type="EMBL" id="FMAY01000004">
    <property type="protein sequence ID" value="SCC04759.1"/>
    <property type="molecule type" value="Genomic_DNA"/>
</dbReference>
<evidence type="ECO:0000313" key="6">
    <source>
        <dbReference type="Proteomes" id="UP000198975"/>
    </source>
</evidence>
<keyword evidence="3" id="KW-0786">Thiamine pyrophosphate</keyword>
<organism evidence="5 6">
    <name type="scientific">Kosakonia oryzendophytica</name>
    <dbReference type="NCBI Taxonomy" id="1005665"/>
    <lineage>
        <taxon>Bacteria</taxon>
        <taxon>Pseudomonadati</taxon>
        <taxon>Pseudomonadota</taxon>
        <taxon>Gammaproteobacteria</taxon>
        <taxon>Enterobacterales</taxon>
        <taxon>Enterobacteriaceae</taxon>
        <taxon>Kosakonia</taxon>
    </lineage>
</organism>
<evidence type="ECO:0000256" key="2">
    <source>
        <dbReference type="ARBA" id="ARBA00007131"/>
    </source>
</evidence>
<dbReference type="SUPFAM" id="SSF52518">
    <property type="entry name" value="Thiamin diphosphate-binding fold (THDP-binding)"/>
    <property type="match status" value="1"/>
</dbReference>
<comment type="similarity">
    <text evidence="2">Belongs to the transketolase family.</text>
</comment>
<gene>
    <name evidence="5" type="ORF">GA0061071_104340</name>
</gene>
<name>A0A1C4BD30_9ENTR</name>
<dbReference type="InterPro" id="IPR029061">
    <property type="entry name" value="THDP-binding"/>
</dbReference>
<dbReference type="AlphaFoldDB" id="A0A1C4BD30"/>
<protein>
    <submittedName>
        <fullName evidence="5">Transketolase</fullName>
    </submittedName>
</protein>
<reference evidence="6" key="1">
    <citation type="submission" date="2016-08" db="EMBL/GenBank/DDBJ databases">
        <authorList>
            <person name="Varghese N."/>
            <person name="Submissions Spin"/>
        </authorList>
    </citation>
    <scope>NUCLEOTIDE SEQUENCE [LARGE SCALE GENOMIC DNA]</scope>
    <source>
        <strain evidence="6">REICA_082</strain>
    </source>
</reference>
<dbReference type="PANTHER" id="PTHR47514:SF1">
    <property type="entry name" value="TRANSKETOLASE N-TERMINAL SECTION-RELATED"/>
    <property type="match status" value="1"/>
</dbReference>
<feature type="domain" description="Transketolase N-terminal" evidence="4">
    <location>
        <begin position="52"/>
        <end position="256"/>
    </location>
</feature>
<keyword evidence="6" id="KW-1185">Reference proteome</keyword>
<dbReference type="RefSeq" id="WP_088237064.1">
    <property type="nucleotide sequence ID" value="NZ_FMAY01000004.1"/>
</dbReference>
<dbReference type="Pfam" id="PF00456">
    <property type="entry name" value="Transketolase_N"/>
    <property type="match status" value="1"/>
</dbReference>
<comment type="cofactor">
    <cofactor evidence="1">
        <name>thiamine diphosphate</name>
        <dbReference type="ChEBI" id="CHEBI:58937"/>
    </cofactor>
</comment>
<dbReference type="Gene3D" id="3.40.50.970">
    <property type="match status" value="1"/>
</dbReference>
<evidence type="ECO:0000256" key="1">
    <source>
        <dbReference type="ARBA" id="ARBA00001964"/>
    </source>
</evidence>
<dbReference type="PANTHER" id="PTHR47514">
    <property type="entry name" value="TRANSKETOLASE N-TERMINAL SECTION-RELATED"/>
    <property type="match status" value="1"/>
</dbReference>
<sequence length="262" mass="28287">MASLHELPALAAQARGVIIDIAASDVGCHIGGSLSVIDILLYALNRYQADEHNCVVLSKGHAAAALYSALYVLGYSDTNPAEHYGRSDSLLTGHPNHKIPHIRFSTGSLGHGIGYAAGWALAQRQLKSNGIAVAIGGDGELQEGLCWEVLQVLSAQEIGNLVYVIDNNGAQNDGYVRDISPIADIKARFASYRMDVVEIDGHDFRQLEQAFSARQNRGLVIIANTVKGKGIAELEGNPSCHYAKLKLHQAIKWKRRLADAVR</sequence>
<dbReference type="OrthoDB" id="8732661at2"/>